<organism evidence="12 13">
    <name type="scientific">Ampelomyces quisqualis</name>
    <name type="common">Powdery mildew agent</name>
    <dbReference type="NCBI Taxonomy" id="50730"/>
    <lineage>
        <taxon>Eukaryota</taxon>
        <taxon>Fungi</taxon>
        <taxon>Dikarya</taxon>
        <taxon>Ascomycota</taxon>
        <taxon>Pezizomycotina</taxon>
        <taxon>Dothideomycetes</taxon>
        <taxon>Pleosporomycetidae</taxon>
        <taxon>Pleosporales</taxon>
        <taxon>Pleosporineae</taxon>
        <taxon>Phaeosphaeriaceae</taxon>
        <taxon>Ampelomyces</taxon>
    </lineage>
</organism>
<dbReference type="InterPro" id="IPR051526">
    <property type="entry name" value="Beta-Glucosidase_SUN"/>
</dbReference>
<evidence type="ECO:0000256" key="8">
    <source>
        <dbReference type="ARBA" id="ARBA00023295"/>
    </source>
</evidence>
<accession>A0A6A5QUY3</accession>
<dbReference type="InterPro" id="IPR005556">
    <property type="entry name" value="SUN"/>
</dbReference>
<dbReference type="GO" id="GO:0009986">
    <property type="term" value="C:cell surface"/>
    <property type="evidence" value="ECO:0007669"/>
    <property type="project" value="TreeGrafter"/>
</dbReference>
<feature type="region of interest" description="Disordered" evidence="11">
    <location>
        <begin position="90"/>
        <end position="155"/>
    </location>
</feature>
<dbReference type="Proteomes" id="UP000800096">
    <property type="component" value="Unassembled WGS sequence"/>
</dbReference>
<evidence type="ECO:0000256" key="5">
    <source>
        <dbReference type="ARBA" id="ARBA00022729"/>
    </source>
</evidence>
<evidence type="ECO:0000313" key="12">
    <source>
        <dbReference type="EMBL" id="KAF1918364.1"/>
    </source>
</evidence>
<evidence type="ECO:0000256" key="6">
    <source>
        <dbReference type="ARBA" id="ARBA00022801"/>
    </source>
</evidence>
<evidence type="ECO:0000256" key="7">
    <source>
        <dbReference type="ARBA" id="ARBA00023277"/>
    </source>
</evidence>
<name>A0A6A5QUY3_AMPQU</name>
<dbReference type="GO" id="GO:0000272">
    <property type="term" value="P:polysaccharide catabolic process"/>
    <property type="evidence" value="ECO:0007669"/>
    <property type="project" value="UniProtKB-KW"/>
</dbReference>
<reference evidence="12" key="1">
    <citation type="journal article" date="2020" name="Stud. Mycol.">
        <title>101 Dothideomycetes genomes: a test case for predicting lifestyles and emergence of pathogens.</title>
        <authorList>
            <person name="Haridas S."/>
            <person name="Albert R."/>
            <person name="Binder M."/>
            <person name="Bloem J."/>
            <person name="Labutti K."/>
            <person name="Salamov A."/>
            <person name="Andreopoulos B."/>
            <person name="Baker S."/>
            <person name="Barry K."/>
            <person name="Bills G."/>
            <person name="Bluhm B."/>
            <person name="Cannon C."/>
            <person name="Castanera R."/>
            <person name="Culley D."/>
            <person name="Daum C."/>
            <person name="Ezra D."/>
            <person name="Gonzalez J."/>
            <person name="Henrissat B."/>
            <person name="Kuo A."/>
            <person name="Liang C."/>
            <person name="Lipzen A."/>
            <person name="Lutzoni F."/>
            <person name="Magnuson J."/>
            <person name="Mondo S."/>
            <person name="Nolan M."/>
            <person name="Ohm R."/>
            <person name="Pangilinan J."/>
            <person name="Park H.-J."/>
            <person name="Ramirez L."/>
            <person name="Alfaro M."/>
            <person name="Sun H."/>
            <person name="Tritt A."/>
            <person name="Yoshinaga Y."/>
            <person name="Zwiers L.-H."/>
            <person name="Turgeon B."/>
            <person name="Goodwin S."/>
            <person name="Spatafora J."/>
            <person name="Crous P."/>
            <person name="Grigoriev I."/>
        </authorList>
    </citation>
    <scope>NUCLEOTIDE SEQUENCE</scope>
    <source>
        <strain evidence="12">HMLAC05119</strain>
    </source>
</reference>
<dbReference type="OrthoDB" id="5339822at2759"/>
<evidence type="ECO:0000256" key="1">
    <source>
        <dbReference type="ARBA" id="ARBA00004191"/>
    </source>
</evidence>
<evidence type="ECO:0000256" key="4">
    <source>
        <dbReference type="ARBA" id="ARBA00022525"/>
    </source>
</evidence>
<proteinExistence type="inferred from homology"/>
<keyword evidence="5" id="KW-0732">Signal</keyword>
<dbReference type="Pfam" id="PF03856">
    <property type="entry name" value="SUN"/>
    <property type="match status" value="1"/>
</dbReference>
<keyword evidence="8" id="KW-0326">Glycosidase</keyword>
<feature type="compositionally biased region" description="Pro residues" evidence="11">
    <location>
        <begin position="94"/>
        <end position="113"/>
    </location>
</feature>
<keyword evidence="10" id="KW-0624">Polysaccharide degradation</keyword>
<feature type="compositionally biased region" description="Low complexity" evidence="11">
    <location>
        <begin position="138"/>
        <end position="151"/>
    </location>
</feature>
<keyword evidence="9" id="KW-0961">Cell wall biogenesis/degradation</keyword>
<comment type="subcellular location">
    <subcellularLocation>
        <location evidence="1">Secreted</location>
        <location evidence="1">Cell wall</location>
    </subcellularLocation>
</comment>
<evidence type="ECO:0000256" key="9">
    <source>
        <dbReference type="ARBA" id="ARBA00023316"/>
    </source>
</evidence>
<sequence>MRISHIATLAAVAAVTVAKPRLYGHRHVHKVVKRVPQPDKIVHAPVVIETVIKYVLDGHDISAEDVRLGIANGTLEWGADGILSSSAKAAPALATPPPSSAPVVLPSPSPPPEQDAKPAEDKPRPEDKPAQPAEKPYSEPAPQPSNSASPAQVDTSLKTASQLVDSNGHCASCDIEFPNGKIPCNEFPYGYGAMPINQEGLGGWSGIQDPGYRGGDGYDDIRTVVSGSCKDGSCCTPGTWCSYGCPNPYLKLSFPKKQGRTGQSIGGLYCNDDGMLEMADGSIGKTMCGQGSTEMTVKVHNKLSKSVSICRTDYPGTESMTFPLTIGPGETGYLANPSQNKYFFWKGGATSAHYYVNKQGVSESEGCTWSKPSEARGNWAPAIFGTSWDDKNMHVGFSSLKQNELNRESKLDYSITFTGHSVAAPCSYKKSSDQYCQDGECWSVEDEPDRGCTASTKAGGTLTLVLHDD</sequence>
<evidence type="ECO:0000313" key="13">
    <source>
        <dbReference type="Proteomes" id="UP000800096"/>
    </source>
</evidence>
<protein>
    <recommendedName>
        <fullName evidence="14">SUN domain-containing protein</fullName>
    </recommendedName>
</protein>
<feature type="compositionally biased region" description="Basic and acidic residues" evidence="11">
    <location>
        <begin position="114"/>
        <end position="129"/>
    </location>
</feature>
<dbReference type="PANTHER" id="PTHR31316:SF0">
    <property type="entry name" value="SECRETED BETA-GLUCOSIDASE SIM1-RELATED"/>
    <property type="match status" value="1"/>
</dbReference>
<dbReference type="PANTHER" id="PTHR31316">
    <property type="entry name" value="BETA-GLUCOSIDASE-LIKE PROTEIN NCA3, MITOCHONDRIAL-RELATED"/>
    <property type="match status" value="1"/>
</dbReference>
<keyword evidence="4" id="KW-0964">Secreted</keyword>
<evidence type="ECO:0000256" key="11">
    <source>
        <dbReference type="SAM" id="MobiDB-lite"/>
    </source>
</evidence>
<evidence type="ECO:0000256" key="3">
    <source>
        <dbReference type="ARBA" id="ARBA00022512"/>
    </source>
</evidence>
<dbReference type="GO" id="GO:0031505">
    <property type="term" value="P:fungal-type cell wall organization"/>
    <property type="evidence" value="ECO:0007669"/>
    <property type="project" value="TreeGrafter"/>
</dbReference>
<gene>
    <name evidence="12" type="ORF">BDU57DRAFT_555962</name>
</gene>
<dbReference type="GO" id="GO:0016798">
    <property type="term" value="F:hydrolase activity, acting on glycosyl bonds"/>
    <property type="evidence" value="ECO:0007669"/>
    <property type="project" value="UniProtKB-KW"/>
</dbReference>
<dbReference type="AlphaFoldDB" id="A0A6A5QUY3"/>
<keyword evidence="3" id="KW-0134">Cell wall</keyword>
<evidence type="ECO:0008006" key="14">
    <source>
        <dbReference type="Google" id="ProtNLM"/>
    </source>
</evidence>
<evidence type="ECO:0000256" key="10">
    <source>
        <dbReference type="ARBA" id="ARBA00023326"/>
    </source>
</evidence>
<comment type="similarity">
    <text evidence="2">Belongs to the SUN family.</text>
</comment>
<dbReference type="GO" id="GO:0009277">
    <property type="term" value="C:fungal-type cell wall"/>
    <property type="evidence" value="ECO:0007669"/>
    <property type="project" value="TreeGrafter"/>
</dbReference>
<keyword evidence="6" id="KW-0378">Hydrolase</keyword>
<keyword evidence="13" id="KW-1185">Reference proteome</keyword>
<dbReference type="EMBL" id="ML979134">
    <property type="protein sequence ID" value="KAF1918364.1"/>
    <property type="molecule type" value="Genomic_DNA"/>
</dbReference>
<evidence type="ECO:0000256" key="2">
    <source>
        <dbReference type="ARBA" id="ARBA00010579"/>
    </source>
</evidence>
<keyword evidence="7" id="KW-0119">Carbohydrate metabolism</keyword>